<feature type="domain" description="Spondin-like TSP1" evidence="4">
    <location>
        <begin position="5002"/>
        <end position="5051"/>
    </location>
</feature>
<reference evidence="5" key="2">
    <citation type="journal article" date="2023" name="Microbiol Resour">
        <title>Decontamination and Annotation of the Draft Genome Sequence of the Oomycete Lagenidium giganteum ARSEF 373.</title>
        <authorList>
            <person name="Morgan W.R."/>
            <person name="Tartar A."/>
        </authorList>
    </citation>
    <scope>NUCLEOTIDE SEQUENCE</scope>
    <source>
        <strain evidence="5">ARSEF 373</strain>
    </source>
</reference>
<evidence type="ECO:0000256" key="1">
    <source>
        <dbReference type="ARBA" id="ARBA00022729"/>
    </source>
</evidence>
<dbReference type="InterPro" id="IPR044004">
    <property type="entry name" value="TSP1_spondin_dom"/>
</dbReference>
<sequence length="5258" mass="584916">MPTSRVALVVDLMAIKDARAADLHGIRRSSSLSATRKARSQVQATQQAIQRQRSLAALVATAALAAASVDAAWSFRQGVYGNIDVDCVVGNWVYGPCDAYSFQVRRRAVTTQPSGRGKACPTLEEKVACKPIPCVVSAWGPFSACDDSGWKTHTRTITTEPKNGGTPCPPLAEKVQCQKVDCQVCHWTDWLCDAKTKMKTRTRPITVQPQDGGAPCPPLKETLPCDPIDCKLSDWSQWSDCAPDEKAVWWRKHTRVVVTPDKFDGKKCDVLEERELCASVDCKMGEWTQWSACAPDDKDVYWKTQSRSIISPPKFGGLECGPQTNRQKCEVNNCVVSGWSDWSACFKDDSGKWVQKHTRNIVTPAQYGGAACPELEARQPCQPVNCATSSWSDWGACFQDEQGKWVQKHTRSIITPAAYDGTPCGPLEERQACVPRDCVASAWSAWSECQPDADGVWWRTATRSVVTSELYGGAGCGDLTKREKCEPVNCALSSWSDWSDCAKTSDQWTSKRTRTITVQPQYGGTKCDKLEDQQVCKAVDCAVSGWSDWTDCKPDDKNGWWHRKSRTILTPPLYDGKPCADLEVVEKCDSKDCKPTDWSDWSACFQDGDKWYQKQTRTVATPAQNGGKECGPMEQRQPCVPVDCVPSDWSSWSDCAPGADGEWWQTQTRTVKTPALYGGKDCAPLSQRQVCKAVDCVTSAWADWGACTEGEDHVWRQSHTRTITVQPMYGGLKCPSLEEKQVCPPVDCQESAWSGWSACAADASGVWWKTQSRSVVTQPMYGGRKCCELTQRELCPPVHCDTSDWSDWSECFKDESSKWVKKHTRTVTIQPMYGGKACPTLEERQGCAPRDCVASAWSAWSECKPDDAGVWWRTATRTVVTPQLYDGAGCGDLTKREKCEPVNCALSTWSEWSDCAKTGDQWTRKHTRTITVQPQYGGTACDKLEETEVCKPVNCALSGWSDWTECKPDDQNVWWHSKSRTILTAPLYDGKACDELDHREKCDSKDCKPTQWSDWSACFQDGSGKWFQKQTRAVDTPAQYGGKTCEPLEQRQPCVPVDCVETEWSQWSECVRADCGTWWKTQTRAVKTPALYGGKECGAMSQREVCAPVDCSMSDWSAWGECKEVEPRRWRRSHTRTITVQPMYGGRECPSLEQSEACAKVDCVVSDWSEWSVCQRGEDEYRGHFGQQIAHETWWQTQTRTITTQPMYGGDKCPDLTQRKLCKPVECEVTEWSTWSECYLDNSGKWVKKQTRTILTQPAYGGRMCPKLEKFEACSTQACVVSDWSAWTPCTSDSKGVWWRSHSRSVIQTPKCGGAACPVLEEKDVCAPRDCQLSDWTAWSDCMQDDQGKWYKKQTRTVIAAPLYGGQACGALEQRLDCPAKDCTVSDWSPWVCNANGRQTRTRTIVTPAKYGGTCPALSEEAACPPVPCKLGDWTDWSPCNQDTGKRTRTRPVLQQPLWGAPECDITEDKKDCEPELCVMCDWSQWGPCNKDGIQKRTRKIDKPARWNGAECGPTEEVRQCAPEDCVVSDWSAWSACDHTCGHKTRIRHVLHSPRFNGRECPWLEEKANCDPVPCKMGEWSDWSGCNCKTGLRTRKRRVLEYPRYGGKSCPVQEENQKCNPVDCHLSDWGEWSGCNAATMLQTRTRTVLTYPQDGGLACGKTTETRKCQQVDCKLSDWSDWSVCDTSTGLKSRWREVTQFAENGGTECTGKLSETVPCDAVPCKLADEYLPWGRCCQSTCMQRAERKILEHARNGGTACSAIPGFVKEQRCFEVQAEWSFRHGVLVTPPKVDCVVSAWVYTNCDSYGFQTRRRTVTTQPSGGGLACPILEEKVRCVPVDCVVSDWGPFGDCDATGWKMHTRKVVTPAANGGKSCPPLAEKVLCEKIDCEVCQWTDWLCDAGTKQKTRTRPIIVQPQDGGAPCPPLKETAPCDPIDCKLSDWGPCSACAPDDKGVWWKKRTRTVITEPKYDGKTCDSLELVEKCPPVDCKMSDFGDWSACAPDDKGVWWKTQTRTVLSPAQFGGQACGPLVNKQQCQSVNCEVSTWSGWSACFKDDAGKWVQKHTRTVTVQPMYGGNQCPVLEERQSCPPVNCVTSGWSDWSTCFQDDKGKWVQKHTRTIITPDAYDGTPCGALEERQACTPRDCVASAWSAWGECKPDADGVWWRTSTRTVVTPELYGGAGCGDLSKREKCQPVDCALSPYGAWSDCVKTGSQWTRKHSRSIVVQPLYGGKPCDGLEEQQVCPPVDCALSGWSDWTDCKPDASNVWWHSKSRTILTPPLYDGKPCDDLQKVEKCDAKDCKATDWSAWSACFQDGYKWYQKQTRTVATPAQFGGKECGPMEQRQPCIPVDCVPSDWSAWSDCVADADGVWWQTQTRTVKTPALYGGKDCSPLSQRQVCKAVDCVTSGWSDYGACTEGDDHVWRQSHTRTVTVQPKYGGLKCPALEEKKVCPPVDCQESAWSGWSACAPDDKGVWWKTQSRSVVTQPMYGGRKCCELTQRELCAPVHCDTSSWSDWSACFQDDSGKWVKKHTRTVTIQPMYGGKLCPVLEERQSCPPVDCRTSAWSDWSECKADADGSWWKTSTRSVITQPLYGGVACGDLTKRDKCVPVDCAVSAWSAWSTCSKVGDVWQRKHTRTVTVQPMYGGKQCDALEETEQCKPVDCVLSAWSDWTECKADANNVWWHTKSRSILMAPLYDGKACDVLEQREKCDAMDCKPTDFSPWSECIAGGSGKWYQKQTRAVVTPAQYGGKTCEPLEQRQPCVPVDCVATEWSAWSACAPDAYGVWWKTQTRSVKTPALYGGKECGSLTQRELCPPVDCVMSDWAAWGECKEVEPRKWRRSHSRTVTTQPMYGGKACPPLDESEACPRVDCVVSDWSQWSVCTRGEDEYCGQFGQKIARETWWQTQTRTITKQPMYGGDKCPDLTQRKLCAPVDCTVSLWSGWSECYQDTNGKWVKKQTRTIATQPMYGGAACPNLEQYESCPPAPCTVSEWSAWTECAPDANGVWWRSHSRTVLQQAKCGGTACPPLTEKEICPARRCETSDWSAWSDCMQDDKGKWYKKQTRTVTVTPQYGGEACGLLEQRLDCPAKDCTLTDWTPWVCNANGRQTRTRTIVTPAKYGGTCPALSEEAACPPVPCKLGDWTDWSPCNQDTGKRTRTRPVLQQPLWGAPACDITEDKKDCDPEPCTTCDWSQWGPCDKNGIQKRTRKIDRPARWKGAECGPLEQTQQCQPIDCVMGDWSDWSPCDNSCGFKTRRRSIIQAGLFGGRQCPAQEEKANCDPVACRVSDWSDWSGCNCKSGLRTRKRIVLEYSRYGGQGCPELEENQKCNPVDCHLGEWGDWSACNPLTKLQTRVRSVLTYPQDGGAECEPTSETRSCGKIDCKLGGWTDWSACDDSTGLKTRWRIVQQYPDLEGAKCDGPLSETATCDPVPCKLADDYLPWGVCCQSSCMQRAERKVISHAKYGGTDTFRMAGYDIDCAVSDWSYGACDAYGNQVRKRTIVKAPMGAGKACPALQETVKCSKAVDCVVSDWSAYAKCDAYGKQTRTRTVVTPASNGGKACPPLTETTPCAVDCVVSAWSAYGKCDSYGKQTRTRTVTTPASNGGKACPSLTDSKSCDIDCVVSAWGDWVTNEKTGMKTRTRTVQVYAKGSGKACPNLTETTKCEPVDCVPGDWGAWSECDSYGAKKRTRLVKTPAQYGGKECKPEVEVGTCPKVACVVTAWGDWSTCAPDGSGKYYRTRARKVTQKSQYGGDACPGDLVQREECPPFDCQLSPWSSPSECTKDAYGKWTQPQTRTIVSAARCGGKECEAVTRTLPCTPVDCVTTCWSDWSTCTKDAYGKWSQTRTRSIKAQPLFGGQDCPALEERQSCAPVDCQASAYSTWSDCTPDNYGTWWKTQTKSVITAAAYGGKECDTLVNKVKCDPVDCITTCWSDWSTCTQDAYGKWSQTRTRSVKAQPQYGGKVCPSLSESQSCVPVDCVVSGWSDWSDCAADNYGVWWKTATRTITVAPQYGGKECPALVDRQKCDSGDCQCGEWSDWSACYQDKYGKWVQKQTRIVKTSAKYGGKECPALEQTQACPPQDCDQSDWSEWSECAPDNNGVWWKTATRVTKSTALYGGQACGECTRKEKCVPVDCSVTDWCEWSTCFQDDYGKWVQKRTRTVKSPAKYGGKDVQTLEQRQPCAPRDCVQSDWSAWSDCVADDYGVWWKTHTRTTLVEPQYGGKPCDVATQREKCCPVDCAVSGWCGGDVCAPDESGVWWRTQTRKITTNPLYGGKACGDLTHKELCPPKDCTMSAWSDWTECAPDNYGVWWKTQSRSVVAQPQYGGKACGDLVNREKCCVTDCAVSAWSEWSTCAPDNYGVWWRTQTRTVLTPAKNGGAACPVLTNREKCTPKNCEVSCWSDWSTCTQDAYGKWSRKRTRTVTSPASNGGAECPVLTDSEACAPVDCAVCGWSDWSDCVADNYGVWWKTATRTVTVQPQYGGKECPALVDRQKCVNDDCVVSDWSAWSECYQDNYGKWVQKQTRTIKTQPKYGGKQCPALEQTQVCQPKDCDQSDWSDWSECAPDNYGVWWRTQTRVTKSNPLYGGKTCGDCTRKEKCVPVDCVVSDWCSWSTCYQDDYGKWVQKHTRTITTPPKYGGNECPALLETQPCPPVDCVLTDWCSWSDCAADDYGVWWKTRKRTVTTQPMYGGKACDVLTQREKCCSTDCVMSDWSDYSACAPDDYGVWWKTQTRTITTQPSYGGRACGELIHKEKCAKVDCKVSNWCDWSECKADAYGKWSRKHTRTIITQPQNGGMACPALEESEACPPVDCKQSCWSDWSACFMTDYGKWIKTQTRTVITPAQYGGKACAEEKATLDCTPIDCVLSDWSDWVCCKDTGVQKRSRSVISEALFGGKCGNLVEEKPCTPVDCTVGDWGDWSTCNEYTGKRTRTRSVVQAALYKGKECPALTEEKSCEPQHCCTTDWSQWSKCDANGISKRTRAIDLPAKYGGDSCPPLEETRKCEPCHCVVSDWSAWSACDHSCGHKTRTRRIISSPLYGGDACPPLEEKANCDPIPCKVTEWSAWSGCNCKSGLRTRKRQVIEFARYGGAACPKLAESEECSPVDCHVGDWTTWGACDPSTKMQSRTRPILTFPQDGGAACPATTQTRKCAPVDCKLSDWSDWSKCDLGTGLKTRTRSMVSSADYGGKACDGKLRETAPCDPLDCQLSDDYMPWGVCCQATCTHRAERKILAHAQYGGKECSETPGFAKVEQCFEGRCSVYAVK</sequence>
<dbReference type="Proteomes" id="UP001146120">
    <property type="component" value="Unassembled WGS sequence"/>
</dbReference>
<feature type="domain" description="Spondin-like TSP1" evidence="4">
    <location>
        <begin position="1227"/>
        <end position="1279"/>
    </location>
</feature>
<name>A0AAV2YRB6_9STRA</name>
<protein>
    <recommendedName>
        <fullName evidence="4">Spondin-like TSP1 domain-containing protein</fullName>
    </recommendedName>
</protein>
<evidence type="ECO:0000256" key="3">
    <source>
        <dbReference type="ARBA" id="ARBA00023180"/>
    </source>
</evidence>
<comment type="caution">
    <text evidence="5">The sequence shown here is derived from an EMBL/GenBank/DDBJ whole genome shotgun (WGS) entry which is preliminary data.</text>
</comment>
<gene>
    <name evidence="5" type="ORF">N0F65_005824</name>
</gene>
<evidence type="ECO:0000256" key="2">
    <source>
        <dbReference type="ARBA" id="ARBA00023157"/>
    </source>
</evidence>
<dbReference type="SUPFAM" id="SSF82895">
    <property type="entry name" value="TSP-1 type 1 repeat"/>
    <property type="match status" value="36"/>
</dbReference>
<proteinExistence type="predicted"/>
<dbReference type="EMBL" id="DAKRPA010000161">
    <property type="protein sequence ID" value="DAZ96645.1"/>
    <property type="molecule type" value="Genomic_DNA"/>
</dbReference>
<evidence type="ECO:0000259" key="4">
    <source>
        <dbReference type="Pfam" id="PF19028"/>
    </source>
</evidence>
<dbReference type="PANTHER" id="PTHR20920:SF5">
    <property type="entry name" value="SMB DOMAIN-CONTAINING PROTEIN"/>
    <property type="match status" value="1"/>
</dbReference>
<feature type="domain" description="Spondin-like TSP1" evidence="4">
    <location>
        <begin position="3232"/>
        <end position="3281"/>
    </location>
</feature>
<dbReference type="Pfam" id="PF00090">
    <property type="entry name" value="TSP_1"/>
    <property type="match status" value="17"/>
</dbReference>
<dbReference type="Gene3D" id="2.20.100.10">
    <property type="entry name" value="Thrombospondin type-1 (TSP1) repeat"/>
    <property type="match status" value="88"/>
</dbReference>
<keyword evidence="3" id="KW-0325">Glycoprotein</keyword>
<evidence type="ECO:0000313" key="6">
    <source>
        <dbReference type="Proteomes" id="UP001146120"/>
    </source>
</evidence>
<feature type="domain" description="Spondin-like TSP1" evidence="4">
    <location>
        <begin position="4494"/>
        <end position="4546"/>
    </location>
</feature>
<dbReference type="SMART" id="SM00209">
    <property type="entry name" value="TSP1"/>
    <property type="match status" value="97"/>
</dbReference>
<reference evidence="5" key="1">
    <citation type="submission" date="2022-11" db="EMBL/GenBank/DDBJ databases">
        <authorList>
            <person name="Morgan W.R."/>
            <person name="Tartar A."/>
        </authorList>
    </citation>
    <scope>NUCLEOTIDE SEQUENCE</scope>
    <source>
        <strain evidence="5">ARSEF 373</strain>
    </source>
</reference>
<dbReference type="PROSITE" id="PS50092">
    <property type="entry name" value="TSP1"/>
    <property type="match status" value="48"/>
</dbReference>
<accession>A0AAV2YRB6</accession>
<keyword evidence="1" id="KW-0732">Signal</keyword>
<feature type="domain" description="Spondin-like TSP1" evidence="4">
    <location>
        <begin position="1526"/>
        <end position="1575"/>
    </location>
</feature>
<keyword evidence="2" id="KW-1015">Disulfide bond</keyword>
<dbReference type="InterPro" id="IPR036383">
    <property type="entry name" value="TSP1_rpt_sf"/>
</dbReference>
<feature type="domain" description="Spondin-like TSP1" evidence="4">
    <location>
        <begin position="490"/>
        <end position="541"/>
    </location>
</feature>
<organism evidence="5 6">
    <name type="scientific">Lagenidium giganteum</name>
    <dbReference type="NCBI Taxonomy" id="4803"/>
    <lineage>
        <taxon>Eukaryota</taxon>
        <taxon>Sar</taxon>
        <taxon>Stramenopiles</taxon>
        <taxon>Oomycota</taxon>
        <taxon>Peronosporomycetes</taxon>
        <taxon>Pythiales</taxon>
        <taxon>Pythiaceae</taxon>
    </lineage>
</organism>
<dbReference type="Pfam" id="PF19028">
    <property type="entry name" value="TSP1_spondin"/>
    <property type="match status" value="6"/>
</dbReference>
<dbReference type="PANTHER" id="PTHR20920">
    <property type="entry name" value="RPE-SPONDIN"/>
    <property type="match status" value="1"/>
</dbReference>
<dbReference type="InterPro" id="IPR039942">
    <property type="entry name" value="SBSPO"/>
</dbReference>
<evidence type="ECO:0000313" key="5">
    <source>
        <dbReference type="EMBL" id="DAZ96645.1"/>
    </source>
</evidence>
<keyword evidence="6" id="KW-1185">Reference proteome</keyword>
<dbReference type="InterPro" id="IPR000884">
    <property type="entry name" value="TSP1_rpt"/>
</dbReference>